<accession>A0ACC5RBC4</accession>
<keyword evidence="1" id="KW-0418">Kinase</keyword>
<keyword evidence="1" id="KW-0808">Transferase</keyword>
<evidence type="ECO:0000313" key="1">
    <source>
        <dbReference type="EMBL" id="MBK1869899.1"/>
    </source>
</evidence>
<keyword evidence="2" id="KW-1185">Reference proteome</keyword>
<protein>
    <submittedName>
        <fullName evidence="1">Glycerol kinase</fullName>
    </submittedName>
</protein>
<organism evidence="1 2">
    <name type="scientific">Taklimakanibacter albus</name>
    <dbReference type="NCBI Taxonomy" id="2800327"/>
    <lineage>
        <taxon>Bacteria</taxon>
        <taxon>Pseudomonadati</taxon>
        <taxon>Pseudomonadota</taxon>
        <taxon>Alphaproteobacteria</taxon>
        <taxon>Hyphomicrobiales</taxon>
        <taxon>Aestuariivirgaceae</taxon>
        <taxon>Taklimakanibacter</taxon>
    </lineage>
</organism>
<gene>
    <name evidence="1" type="ORF">JHL16_26280</name>
</gene>
<name>A0ACC5RBC4_9HYPH</name>
<proteinExistence type="predicted"/>
<dbReference type="EMBL" id="JAENHL010000008">
    <property type="protein sequence ID" value="MBK1869899.1"/>
    <property type="molecule type" value="Genomic_DNA"/>
</dbReference>
<evidence type="ECO:0000313" key="2">
    <source>
        <dbReference type="Proteomes" id="UP000616151"/>
    </source>
</evidence>
<sequence>MSRPHEIILGIDQGTTNTKVVALDTKGVILADAVRPIATSAPEPGFVEQDASAMVANVLACIRELLDRLALKPSQVLALGIANQTETLVVWDARTGDPVLPAIVWQCRRGAEELERLRSDDTLRLIRTRTGLDLDPTFTAGKLNWLKRHRPEIWQGLSDGRLRWGTVDSWLISALSRGKTYATEPGNASRTMLFDIERLAWDKDLCALFDLDLGGFPDVRRSDGDFGTASVELLGAAIPIRGVMGDQQAALFGHGCFAARELKVTYGTGAFLWMNAGTAPPKLGGDGIIRTIAWQTERTCYAYEGFVMYAGKILDWLSERLSIEGRGAAVAALAEKAGTSGEVLLVPAFQGLASPWWQPDVRAAILGLSEATGNGQIAHAGLEAVCYQIRAVLDRLSGGETLPMVKADGSMTRSAYFTQLQASVLGTPLFVSASDAMTPFGCALMAGLGSGCWASLDDLRKIPRPGETISPSVSYQRAYEDWTKAVDLLIAGYGRKGQ</sequence>
<dbReference type="Proteomes" id="UP000616151">
    <property type="component" value="Unassembled WGS sequence"/>
</dbReference>
<reference evidence="1" key="1">
    <citation type="submission" date="2021-01" db="EMBL/GenBank/DDBJ databases">
        <authorList>
            <person name="Sun Q."/>
        </authorList>
    </citation>
    <scope>NUCLEOTIDE SEQUENCE</scope>
    <source>
        <strain evidence="1">YIM B02566</strain>
    </source>
</reference>
<comment type="caution">
    <text evidence="1">The sequence shown here is derived from an EMBL/GenBank/DDBJ whole genome shotgun (WGS) entry which is preliminary data.</text>
</comment>